<accession>A0A369B8N4</accession>
<dbReference type="Pfam" id="PF00990">
    <property type="entry name" value="GGDEF"/>
    <property type="match status" value="1"/>
</dbReference>
<feature type="transmembrane region" description="Helical" evidence="1">
    <location>
        <begin position="57"/>
        <end position="86"/>
    </location>
</feature>
<dbReference type="SMART" id="SM00065">
    <property type="entry name" value="GAF"/>
    <property type="match status" value="1"/>
</dbReference>
<sequence>MIAKYSLVFFLTIMTAVLANVFRFKLNATLNRWILIISSLVLVEVQGYLFDFQHTNWMLLLFIGVSVLSFGLRGGIIGIGAAWLILYAQCRVSDLSVGLTYLLFTAGIYMLIRHIGHLQSESEDWLGKLTENSRQLNVFKEVSLSMQQTFNLDKLLQTILTSVTAGHGLGFNRAVVMLMNEQGTKLHGIMGTGPMTSEEGYAIWDRITKHKYKLMELIEIKEKEKSSSDLKLNERVKKIEIPLDEPNFLAEVLEGDTPRHLQGIRADERDRVLQMLGREFNMSELAVFPLVSQGIKVGVLLIDNPVNRKPITANGIDSVLPLANQAAIAIHQSRLYMKVEDMALKDGLTGLHNHRAFQSLLTQHWPVSGEPPIALILLDIDFFKHFNDTNGHLLGNEVLIQLADVIRGSIRKHDQAFRFGGEEFVILLPDTEEKEAVLVAELIRNRVENTSFPGGDQQPAGRLTVSLGVASSRKMPSLTPMELVDTADQALYQAKESGKNRVVC</sequence>
<dbReference type="RefSeq" id="WP_181873204.1">
    <property type="nucleotide sequence ID" value="NZ_QPJW01000008.1"/>
</dbReference>
<dbReference type="InterPro" id="IPR050469">
    <property type="entry name" value="Diguanylate_Cyclase"/>
</dbReference>
<reference evidence="3 4" key="1">
    <citation type="submission" date="2018-07" db="EMBL/GenBank/DDBJ databases">
        <title>Genomic Encyclopedia of Type Strains, Phase III (KMG-III): the genomes of soil and plant-associated and newly described type strains.</title>
        <authorList>
            <person name="Whitman W."/>
        </authorList>
    </citation>
    <scope>NUCLEOTIDE SEQUENCE [LARGE SCALE GENOMIC DNA]</scope>
    <source>
        <strain evidence="3 4">CECT 8333</strain>
    </source>
</reference>
<keyword evidence="4" id="KW-1185">Reference proteome</keyword>
<dbReference type="GO" id="GO:1902201">
    <property type="term" value="P:negative regulation of bacterial-type flagellum-dependent cell motility"/>
    <property type="evidence" value="ECO:0007669"/>
    <property type="project" value="TreeGrafter"/>
</dbReference>
<dbReference type="GO" id="GO:0005886">
    <property type="term" value="C:plasma membrane"/>
    <property type="evidence" value="ECO:0007669"/>
    <property type="project" value="TreeGrafter"/>
</dbReference>
<gene>
    <name evidence="3" type="ORF">DFP94_108142</name>
</gene>
<dbReference type="FunFam" id="3.30.70.270:FF:000001">
    <property type="entry name" value="Diguanylate cyclase domain protein"/>
    <property type="match status" value="1"/>
</dbReference>
<dbReference type="PANTHER" id="PTHR45138:SF9">
    <property type="entry name" value="DIGUANYLATE CYCLASE DGCM-RELATED"/>
    <property type="match status" value="1"/>
</dbReference>
<comment type="caution">
    <text evidence="3">The sequence shown here is derived from an EMBL/GenBank/DDBJ whole genome shotgun (WGS) entry which is preliminary data.</text>
</comment>
<dbReference type="EMBL" id="QPJW01000008">
    <property type="protein sequence ID" value="RCX17781.1"/>
    <property type="molecule type" value="Genomic_DNA"/>
</dbReference>
<keyword evidence="1" id="KW-0812">Transmembrane</keyword>
<dbReference type="SUPFAM" id="SSF55073">
    <property type="entry name" value="Nucleotide cyclase"/>
    <property type="match status" value="1"/>
</dbReference>
<evidence type="ECO:0000313" key="3">
    <source>
        <dbReference type="EMBL" id="RCX17781.1"/>
    </source>
</evidence>
<dbReference type="Gene3D" id="3.30.70.270">
    <property type="match status" value="1"/>
</dbReference>
<dbReference type="NCBIfam" id="TIGR00254">
    <property type="entry name" value="GGDEF"/>
    <property type="match status" value="1"/>
</dbReference>
<keyword evidence="1" id="KW-0472">Membrane</keyword>
<dbReference type="PROSITE" id="PS50887">
    <property type="entry name" value="GGDEF"/>
    <property type="match status" value="1"/>
</dbReference>
<dbReference type="InterPro" id="IPR029016">
    <property type="entry name" value="GAF-like_dom_sf"/>
</dbReference>
<dbReference type="InterPro" id="IPR043128">
    <property type="entry name" value="Rev_trsase/Diguanyl_cyclase"/>
</dbReference>
<dbReference type="Proteomes" id="UP000253090">
    <property type="component" value="Unassembled WGS sequence"/>
</dbReference>
<evidence type="ECO:0000259" key="2">
    <source>
        <dbReference type="PROSITE" id="PS50887"/>
    </source>
</evidence>
<dbReference type="Pfam" id="PF01590">
    <property type="entry name" value="GAF"/>
    <property type="match status" value="1"/>
</dbReference>
<name>A0A369B8N4_9BACL</name>
<dbReference type="Gene3D" id="3.30.450.40">
    <property type="match status" value="1"/>
</dbReference>
<proteinExistence type="predicted"/>
<feature type="domain" description="GGDEF" evidence="2">
    <location>
        <begin position="371"/>
        <end position="504"/>
    </location>
</feature>
<organism evidence="3 4">
    <name type="scientific">Fontibacillus phaseoli</name>
    <dbReference type="NCBI Taxonomy" id="1416533"/>
    <lineage>
        <taxon>Bacteria</taxon>
        <taxon>Bacillati</taxon>
        <taxon>Bacillota</taxon>
        <taxon>Bacilli</taxon>
        <taxon>Bacillales</taxon>
        <taxon>Paenibacillaceae</taxon>
        <taxon>Fontibacillus</taxon>
    </lineage>
</organism>
<dbReference type="SMART" id="SM00267">
    <property type="entry name" value="GGDEF"/>
    <property type="match status" value="1"/>
</dbReference>
<dbReference type="CDD" id="cd01949">
    <property type="entry name" value="GGDEF"/>
    <property type="match status" value="1"/>
</dbReference>
<feature type="transmembrane region" description="Helical" evidence="1">
    <location>
        <begin position="33"/>
        <end position="50"/>
    </location>
</feature>
<keyword evidence="1" id="KW-1133">Transmembrane helix</keyword>
<evidence type="ECO:0000313" key="4">
    <source>
        <dbReference type="Proteomes" id="UP000253090"/>
    </source>
</evidence>
<dbReference type="InterPro" id="IPR029787">
    <property type="entry name" value="Nucleotide_cyclase"/>
</dbReference>
<dbReference type="InterPro" id="IPR000160">
    <property type="entry name" value="GGDEF_dom"/>
</dbReference>
<evidence type="ECO:0000256" key="1">
    <source>
        <dbReference type="SAM" id="Phobius"/>
    </source>
</evidence>
<protein>
    <submittedName>
        <fullName evidence="3">Diguanylate cyclase (GGDEF)-like protein</fullName>
    </submittedName>
</protein>
<dbReference type="InterPro" id="IPR003018">
    <property type="entry name" value="GAF"/>
</dbReference>
<dbReference type="PANTHER" id="PTHR45138">
    <property type="entry name" value="REGULATORY COMPONENTS OF SENSORY TRANSDUCTION SYSTEM"/>
    <property type="match status" value="1"/>
</dbReference>
<dbReference type="GO" id="GO:0052621">
    <property type="term" value="F:diguanylate cyclase activity"/>
    <property type="evidence" value="ECO:0007669"/>
    <property type="project" value="TreeGrafter"/>
</dbReference>
<feature type="transmembrane region" description="Helical" evidence="1">
    <location>
        <begin position="92"/>
        <end position="112"/>
    </location>
</feature>
<dbReference type="SUPFAM" id="SSF55781">
    <property type="entry name" value="GAF domain-like"/>
    <property type="match status" value="1"/>
</dbReference>
<dbReference type="GO" id="GO:0043709">
    <property type="term" value="P:cell adhesion involved in single-species biofilm formation"/>
    <property type="evidence" value="ECO:0007669"/>
    <property type="project" value="TreeGrafter"/>
</dbReference>
<dbReference type="AlphaFoldDB" id="A0A369B8N4"/>